<gene>
    <name evidence="9" type="ORF">NEMVEDRAFT_v1g241791</name>
</gene>
<name>A7RZM0_NEMVE</name>
<reference evidence="9 10" key="1">
    <citation type="journal article" date="2007" name="Science">
        <title>Sea anemone genome reveals ancestral eumetazoan gene repertoire and genomic organization.</title>
        <authorList>
            <person name="Putnam N.H."/>
            <person name="Srivastava M."/>
            <person name="Hellsten U."/>
            <person name="Dirks B."/>
            <person name="Chapman J."/>
            <person name="Salamov A."/>
            <person name="Terry A."/>
            <person name="Shapiro H."/>
            <person name="Lindquist E."/>
            <person name="Kapitonov V.V."/>
            <person name="Jurka J."/>
            <person name="Genikhovich G."/>
            <person name="Grigoriev I.V."/>
            <person name="Lucas S.M."/>
            <person name="Steele R.E."/>
            <person name="Finnerty J.R."/>
            <person name="Technau U."/>
            <person name="Martindale M.Q."/>
            <person name="Rokhsar D.S."/>
        </authorList>
    </citation>
    <scope>NUCLEOTIDE SEQUENCE [LARGE SCALE GENOMIC DNA]</scope>
    <source>
        <strain evidence="10">CH2 X CH6</strain>
    </source>
</reference>
<dbReference type="Pfam" id="PF24485">
    <property type="entry name" value="zf-C2H2_DHX34"/>
    <property type="match status" value="1"/>
</dbReference>
<evidence type="ECO:0000256" key="2">
    <source>
        <dbReference type="ARBA" id="ARBA00022741"/>
    </source>
</evidence>
<keyword evidence="3" id="KW-0378">Hydrolase</keyword>
<evidence type="ECO:0000256" key="6">
    <source>
        <dbReference type="SAM" id="MobiDB-lite"/>
    </source>
</evidence>
<dbReference type="AlphaFoldDB" id="A7RZM0"/>
<feature type="domain" description="Helicase C-terminal" evidence="8">
    <location>
        <begin position="419"/>
        <end position="609"/>
    </location>
</feature>
<evidence type="ECO:0000259" key="8">
    <source>
        <dbReference type="PROSITE" id="PS51194"/>
    </source>
</evidence>
<dbReference type="InParanoid" id="A7RZM0"/>
<dbReference type="InterPro" id="IPR056382">
    <property type="entry name" value="DHX34_Znf-C2H2"/>
</dbReference>
<dbReference type="SMART" id="SM00487">
    <property type="entry name" value="DEXDc"/>
    <property type="match status" value="1"/>
</dbReference>
<dbReference type="FunFam" id="3.40.50.300:FF:000540">
    <property type="entry name" value="probable ATP-dependent RNA helicase DHX34"/>
    <property type="match status" value="1"/>
</dbReference>
<feature type="compositionally biased region" description="Basic residues" evidence="6">
    <location>
        <begin position="1"/>
        <end position="13"/>
    </location>
</feature>
<dbReference type="InterPro" id="IPR018527">
    <property type="entry name" value="Rubredoxin_Fe_BS"/>
</dbReference>
<evidence type="ECO:0000313" key="10">
    <source>
        <dbReference type="Proteomes" id="UP000001593"/>
    </source>
</evidence>
<evidence type="ECO:0000256" key="5">
    <source>
        <dbReference type="ARBA" id="ARBA00022840"/>
    </source>
</evidence>
<keyword evidence="1" id="KW-0479">Metal-binding</keyword>
<accession>A7RZM0</accession>
<dbReference type="PANTHER" id="PTHR18934:SF221">
    <property type="entry name" value="ATP-DEPENDENT RNA HELICASE DHX34-RELATED"/>
    <property type="match status" value="1"/>
</dbReference>
<dbReference type="PANTHER" id="PTHR18934">
    <property type="entry name" value="ATP-DEPENDENT RNA HELICASE"/>
    <property type="match status" value="1"/>
</dbReference>
<evidence type="ECO:0000313" key="9">
    <source>
        <dbReference type="EMBL" id="EDO43167.1"/>
    </source>
</evidence>
<evidence type="ECO:0008006" key="11">
    <source>
        <dbReference type="Google" id="ProtNLM"/>
    </source>
</evidence>
<dbReference type="CDD" id="cd18791">
    <property type="entry name" value="SF2_C_RHA"/>
    <property type="match status" value="1"/>
</dbReference>
<dbReference type="Gene3D" id="1.20.120.1080">
    <property type="match status" value="1"/>
</dbReference>
<keyword evidence="10" id="KW-1185">Reference proteome</keyword>
<dbReference type="PROSITE" id="PS00202">
    <property type="entry name" value="RUBREDOXIN"/>
    <property type="match status" value="1"/>
</dbReference>
<dbReference type="PROSITE" id="PS51192">
    <property type="entry name" value="HELICASE_ATP_BIND_1"/>
    <property type="match status" value="1"/>
</dbReference>
<dbReference type="PhylomeDB" id="A7RZM0"/>
<keyword evidence="4" id="KW-0347">Helicase</keyword>
<dbReference type="OMA" id="CIFANSP"/>
<keyword evidence="2" id="KW-0547">Nucleotide-binding</keyword>
<dbReference type="SMART" id="SM00490">
    <property type="entry name" value="HELICc"/>
    <property type="match status" value="1"/>
</dbReference>
<evidence type="ECO:0000259" key="7">
    <source>
        <dbReference type="PROSITE" id="PS51192"/>
    </source>
</evidence>
<dbReference type="HOGENOM" id="CLU_001832_5_2_1"/>
<dbReference type="FunFam" id="1.20.120.1080:FF:000005">
    <property type="entry name" value="ATP-dependent helicase HrpA"/>
    <property type="match status" value="1"/>
</dbReference>
<dbReference type="InterPro" id="IPR014001">
    <property type="entry name" value="Helicase_ATP-bd"/>
</dbReference>
<feature type="domain" description="Helicase ATP-binding" evidence="7">
    <location>
        <begin position="180"/>
        <end position="329"/>
    </location>
</feature>
<dbReference type="InterPro" id="IPR001650">
    <property type="entry name" value="Helicase_C-like"/>
</dbReference>
<feature type="region of interest" description="Disordered" evidence="6">
    <location>
        <begin position="1170"/>
        <end position="1192"/>
    </location>
</feature>
<dbReference type="Gene3D" id="3.40.50.300">
    <property type="entry name" value="P-loop containing nucleotide triphosphate hydrolases"/>
    <property type="match status" value="2"/>
</dbReference>
<dbReference type="GO" id="GO:0003723">
    <property type="term" value="F:RNA binding"/>
    <property type="evidence" value="ECO:0000318"/>
    <property type="project" value="GO_Central"/>
</dbReference>
<dbReference type="GO" id="GO:0005524">
    <property type="term" value="F:ATP binding"/>
    <property type="evidence" value="ECO:0007669"/>
    <property type="project" value="UniProtKB-KW"/>
</dbReference>
<evidence type="ECO:0000256" key="4">
    <source>
        <dbReference type="ARBA" id="ARBA00022806"/>
    </source>
</evidence>
<dbReference type="Pfam" id="PF07717">
    <property type="entry name" value="OB_NTP_bind"/>
    <property type="match status" value="1"/>
</dbReference>
<dbReference type="GO" id="GO:0046872">
    <property type="term" value="F:metal ion binding"/>
    <property type="evidence" value="ECO:0007669"/>
    <property type="project" value="UniProtKB-KW"/>
</dbReference>
<evidence type="ECO:0000256" key="1">
    <source>
        <dbReference type="ARBA" id="ARBA00022723"/>
    </source>
</evidence>
<dbReference type="InterPro" id="IPR011709">
    <property type="entry name" value="DEAD-box_helicase_OB_fold"/>
</dbReference>
<dbReference type="Pfam" id="PF21010">
    <property type="entry name" value="HA2_C"/>
    <property type="match status" value="1"/>
</dbReference>
<dbReference type="STRING" id="45351.A7RZM0"/>
<evidence type="ECO:0000256" key="3">
    <source>
        <dbReference type="ARBA" id="ARBA00022801"/>
    </source>
</evidence>
<protein>
    <recommendedName>
        <fullName evidence="11">RNA helicase</fullName>
    </recommendedName>
</protein>
<sequence length="1226" mass="140869">MSKHSHSKRRHGRYKDDSSDEDDSPIDWSEHKHTLDHLFFRDNDYIKRGTEDYKDFWHFFERYESFQRKRSLSKKDVKKEPSNNVSQKLGLPVNYDKRYRVNVSVLSGDIAELVRPSHHKGKLKEKEPKYRGLTEANIAEFRSVLLYYIDFCQKQKFNKLAKLKRDQTNLPISQFRQQIVDAVKNHQVVIIAGDTGCGKSTQVPQYLLHAGFTEIACTQPRRIACISLAKRVGFETLNEYGSEVAYQIRFEGSKTSATRILFLTEDLSRYNVVVVDEVHERHLHGDFLLGMLRCIIEGRANLKLVLMSATINIDLFAGYFEGAPVIQVPGRLYPIQVQYQAPAAEKQKAPTSRTERLDPSPYLKIMQLIDYKVPGRLYPIQVQYQAPAAEKQKAPTSRTERLDPSPYLKIMQLIDYKNSCKRVRYPPTERGDLLIFLSGMSEISAVVDAAREYAQRTRRWIVLPLHSSLSVDEQDKVFDVAPDGVRKCIVSTNIAETSITIDGIRFIADSGKVKEMSFDNKAKMQRLQEFWISQASAEQRKGRAGRTDPCVCLNLIIMKDHVPLEGRTGPGVCYRLYTQSDYHAFSEYATPEIQRAPLDSTVLQMVAMGINDVRAFPFIEPPPRSSIENSVHFLQQQGALTEDEAITPVGQMLSRLPVDVVIGKMLLMGSVFHVTDPVMIIAAGLSVQSPWTRRLDHDPDVMALRKELESDHGDPFTLLNAYDEWIQVKSRQGSGSKKWCRRRGLEEQRFYEMSKLKRQFEDLLVDHGLIQRETKDDSDDDEREREKYKRRQLKRLKREHQTSTRRRKLLKLEEDEEGVDDKETVPDIRDMEFKLTHDLDKLEEERNTRRGFTLRDINLLKIILCSGLYPNLAIADDTNCWKRDTEQTFHTQSKSSLLLHPTSVFATNPDVLKPPQDIGAPPSQEDVKSGKRLRDSLDLTYSTSHQLLAYVSLLETNKPYLVNSMRVPGLQTLMLFARSLDTNADLTRVIADTWLEVRLPDAKTAQSAMSAVIQLRSTWMRLLQLRLDAKRSGSETGLLEMNKCRDLERALAKKLSEFLDSNIRFSTRRLLPSEDQHLYKGLMDSDDFDLTAEGILPFQGPSTPLEVHPTKGGIRVNEYLTYNCLMDEIQAEAASAAAEYIQKHWTCPKCGEKMIITVLERLRHENDCHETEGQESIATQESQDTKPSEFSKPDMAHLRREYFCADCKKEFVFTSSEILKHKRSHR</sequence>
<feature type="region of interest" description="Disordered" evidence="6">
    <location>
        <begin position="910"/>
        <end position="929"/>
    </location>
</feature>
<proteinExistence type="predicted"/>
<feature type="region of interest" description="Disordered" evidence="6">
    <location>
        <begin position="1"/>
        <end position="25"/>
    </location>
</feature>
<feature type="compositionally biased region" description="Basic and acidic residues" evidence="6">
    <location>
        <begin position="1183"/>
        <end position="1192"/>
    </location>
</feature>
<organism evidence="9 10">
    <name type="scientific">Nematostella vectensis</name>
    <name type="common">Starlet sea anemone</name>
    <dbReference type="NCBI Taxonomy" id="45351"/>
    <lineage>
        <taxon>Eukaryota</taxon>
        <taxon>Metazoa</taxon>
        <taxon>Cnidaria</taxon>
        <taxon>Anthozoa</taxon>
        <taxon>Hexacorallia</taxon>
        <taxon>Actiniaria</taxon>
        <taxon>Edwardsiidae</taxon>
        <taxon>Nematostella</taxon>
    </lineage>
</organism>
<dbReference type="EMBL" id="DS469557">
    <property type="protein sequence ID" value="EDO43167.1"/>
    <property type="molecule type" value="Genomic_DNA"/>
</dbReference>
<dbReference type="CDD" id="cd17979">
    <property type="entry name" value="DEXHc_DHX34"/>
    <property type="match status" value="1"/>
</dbReference>
<dbReference type="SMART" id="SM00847">
    <property type="entry name" value="HA2"/>
    <property type="match status" value="1"/>
</dbReference>
<dbReference type="Pfam" id="PF00271">
    <property type="entry name" value="Helicase_C"/>
    <property type="match status" value="1"/>
</dbReference>
<dbReference type="Pfam" id="PF04408">
    <property type="entry name" value="WHD_HA2"/>
    <property type="match status" value="1"/>
</dbReference>
<dbReference type="InterPro" id="IPR027417">
    <property type="entry name" value="P-loop_NTPase"/>
</dbReference>
<dbReference type="PROSITE" id="PS51194">
    <property type="entry name" value="HELICASE_CTER"/>
    <property type="match status" value="1"/>
</dbReference>
<dbReference type="GO" id="GO:0016787">
    <property type="term" value="F:hydrolase activity"/>
    <property type="evidence" value="ECO:0007669"/>
    <property type="project" value="UniProtKB-KW"/>
</dbReference>
<dbReference type="InterPro" id="IPR007502">
    <property type="entry name" value="Helicase-assoc_dom"/>
</dbReference>
<dbReference type="SUPFAM" id="SSF52540">
    <property type="entry name" value="P-loop containing nucleoside triphosphate hydrolases"/>
    <property type="match status" value="1"/>
</dbReference>
<dbReference type="FunFam" id="3.40.50.300:FF:000725">
    <property type="entry name" value="probable ATP-dependent RNA helicase DHX34"/>
    <property type="match status" value="1"/>
</dbReference>
<keyword evidence="5" id="KW-0067">ATP-binding</keyword>
<dbReference type="eggNOG" id="KOG0922">
    <property type="taxonomic scope" value="Eukaryota"/>
</dbReference>
<dbReference type="GO" id="GO:0004386">
    <property type="term" value="F:helicase activity"/>
    <property type="evidence" value="ECO:0000318"/>
    <property type="project" value="GO_Central"/>
</dbReference>
<dbReference type="GO" id="GO:0000184">
    <property type="term" value="P:nuclear-transcribed mRNA catabolic process, nonsense-mediated decay"/>
    <property type="evidence" value="ECO:0000318"/>
    <property type="project" value="GO_Central"/>
</dbReference>
<dbReference type="InterPro" id="IPR048333">
    <property type="entry name" value="HA2_WH"/>
</dbReference>
<dbReference type="Proteomes" id="UP000001593">
    <property type="component" value="Unassembled WGS sequence"/>
</dbReference>